<proteinExistence type="predicted"/>
<evidence type="ECO:0000313" key="2">
    <source>
        <dbReference type="Proteomes" id="UP001596087"/>
    </source>
</evidence>
<sequence>MTGSTLVRTHTGTVVPLRTAPVGSIQGTLALDLEPVVEPPAPPPLRALGAGDVVSVDAGARGRLEQWSLRYAQAAAEIAGGDRPVAQLLRWTDPDVYLDLARRAQLVAHAVGQAAGQGRVQSVRPQVLGVRTCFVADDAAEVSAHLRYGARSRALAMRFEVRGSRWICVALEFA</sequence>
<dbReference type="EMBL" id="JBHSKD010000026">
    <property type="protein sequence ID" value="MFC5178569.1"/>
    <property type="molecule type" value="Genomic_DNA"/>
</dbReference>
<accession>A0ABW0BMH3</accession>
<evidence type="ECO:0000313" key="1">
    <source>
        <dbReference type="EMBL" id="MFC5178569.1"/>
    </source>
</evidence>
<dbReference type="RefSeq" id="WP_378592208.1">
    <property type="nucleotide sequence ID" value="NZ_JBHSKD010000026.1"/>
</dbReference>
<keyword evidence="2" id="KW-1185">Reference proteome</keyword>
<name>A0ABW0BMH3_9ACTN</name>
<reference evidence="2" key="1">
    <citation type="journal article" date="2019" name="Int. J. Syst. Evol. Microbiol.">
        <title>The Global Catalogue of Microorganisms (GCM) 10K type strain sequencing project: providing services to taxonomists for standard genome sequencing and annotation.</title>
        <authorList>
            <consortium name="The Broad Institute Genomics Platform"/>
            <consortium name="The Broad Institute Genome Sequencing Center for Infectious Disease"/>
            <person name="Wu L."/>
            <person name="Ma J."/>
        </authorList>
    </citation>
    <scope>NUCLEOTIDE SEQUENCE [LARGE SCALE GENOMIC DNA]</scope>
    <source>
        <strain evidence="2">DFY41</strain>
    </source>
</reference>
<dbReference type="InterPro" id="IPR045596">
    <property type="entry name" value="DUF6459"/>
</dbReference>
<gene>
    <name evidence="1" type="ORF">ACFPGP_17960</name>
</gene>
<dbReference type="Proteomes" id="UP001596087">
    <property type="component" value="Unassembled WGS sequence"/>
</dbReference>
<dbReference type="Pfam" id="PF20060">
    <property type="entry name" value="DUF6459"/>
    <property type="match status" value="1"/>
</dbReference>
<comment type="caution">
    <text evidence="1">The sequence shown here is derived from an EMBL/GenBank/DDBJ whole genome shotgun (WGS) entry which is preliminary data.</text>
</comment>
<organism evidence="1 2">
    <name type="scientific">Nocardioides taihuensis</name>
    <dbReference type="NCBI Taxonomy" id="1835606"/>
    <lineage>
        <taxon>Bacteria</taxon>
        <taxon>Bacillati</taxon>
        <taxon>Actinomycetota</taxon>
        <taxon>Actinomycetes</taxon>
        <taxon>Propionibacteriales</taxon>
        <taxon>Nocardioidaceae</taxon>
        <taxon>Nocardioides</taxon>
    </lineage>
</organism>
<protein>
    <submittedName>
        <fullName evidence="1">Rv3235 family protein</fullName>
    </submittedName>
</protein>